<dbReference type="SUPFAM" id="SSF51445">
    <property type="entry name" value="(Trans)glycosidases"/>
    <property type="match status" value="1"/>
</dbReference>
<evidence type="ECO:0000313" key="5">
    <source>
        <dbReference type="EMBL" id="CUM69399.1"/>
    </source>
</evidence>
<evidence type="ECO:0000256" key="2">
    <source>
        <dbReference type="ARBA" id="ARBA00022801"/>
    </source>
</evidence>
<keyword evidence="2 5" id="KW-0378">Hydrolase</keyword>
<dbReference type="CDD" id="cd11333">
    <property type="entry name" value="AmyAc_SI_OligoGlu_DGase"/>
    <property type="match status" value="1"/>
</dbReference>
<dbReference type="NCBIfam" id="NF008183">
    <property type="entry name" value="PRK10933.1"/>
    <property type="match status" value="1"/>
</dbReference>
<dbReference type="PANTHER" id="PTHR10357">
    <property type="entry name" value="ALPHA-AMYLASE FAMILY MEMBER"/>
    <property type="match status" value="1"/>
</dbReference>
<dbReference type="AlphaFoldDB" id="A0A173QVP3"/>
<dbReference type="EMBL" id="CYXV01000001">
    <property type="protein sequence ID" value="CUM69399.1"/>
    <property type="molecule type" value="Genomic_DNA"/>
</dbReference>
<dbReference type="SUPFAM" id="SSF51011">
    <property type="entry name" value="Glycosyl hydrolase domain"/>
    <property type="match status" value="1"/>
</dbReference>
<dbReference type="Pfam" id="PF00128">
    <property type="entry name" value="Alpha-amylase"/>
    <property type="match status" value="1"/>
</dbReference>
<protein>
    <submittedName>
        <fullName evidence="5">Oligo-1,6-glucosidase</fullName>
        <ecNumber evidence="5">3.2.1.10</ecNumber>
    </submittedName>
</protein>
<accession>A0A173QVP3</accession>
<dbReference type="Gene3D" id="2.60.40.1180">
    <property type="entry name" value="Golgi alpha-mannosidase II"/>
    <property type="match status" value="1"/>
</dbReference>
<feature type="domain" description="Glycosyl hydrolase family 13 catalytic" evidence="4">
    <location>
        <begin position="15"/>
        <end position="423"/>
    </location>
</feature>
<dbReference type="Gene3D" id="3.90.400.10">
    <property type="entry name" value="Oligo-1,6-glucosidase, Domain 2"/>
    <property type="match status" value="1"/>
</dbReference>
<dbReference type="EC" id="3.2.1.10" evidence="5"/>
<evidence type="ECO:0000256" key="1">
    <source>
        <dbReference type="ARBA" id="ARBA00008061"/>
    </source>
</evidence>
<gene>
    <name evidence="5" type="primary">malL_1</name>
    <name evidence="5" type="ORF">ERS852420_00045</name>
</gene>
<dbReference type="InterPro" id="IPR013780">
    <property type="entry name" value="Glyco_hydro_b"/>
</dbReference>
<dbReference type="FunFam" id="2.60.40.1180:FF:000007">
    <property type="entry name" value="Sucrose isomerase"/>
    <property type="match status" value="1"/>
</dbReference>
<dbReference type="InterPro" id="IPR045857">
    <property type="entry name" value="O16G_dom_2"/>
</dbReference>
<dbReference type="InterPro" id="IPR006047">
    <property type="entry name" value="GH13_cat_dom"/>
</dbReference>
<evidence type="ECO:0000256" key="3">
    <source>
        <dbReference type="ARBA" id="ARBA00023295"/>
    </source>
</evidence>
<dbReference type="GO" id="GO:0004556">
    <property type="term" value="F:alpha-amylase activity"/>
    <property type="evidence" value="ECO:0007669"/>
    <property type="project" value="TreeGrafter"/>
</dbReference>
<name>A0A173QVP3_9FIRM</name>
<dbReference type="GO" id="GO:0004574">
    <property type="term" value="F:oligo-1,6-glucosidase activity"/>
    <property type="evidence" value="ECO:0007669"/>
    <property type="project" value="UniProtKB-EC"/>
</dbReference>
<proteinExistence type="inferred from homology"/>
<keyword evidence="3 5" id="KW-0326">Glycosidase</keyword>
<evidence type="ECO:0000313" key="6">
    <source>
        <dbReference type="Proteomes" id="UP000095495"/>
    </source>
</evidence>
<dbReference type="FunFam" id="3.90.400.10:FF:000002">
    <property type="entry name" value="Sucrose isomerase"/>
    <property type="match status" value="1"/>
</dbReference>
<dbReference type="InterPro" id="IPR017853">
    <property type="entry name" value="GH"/>
</dbReference>
<dbReference type="GO" id="GO:0009313">
    <property type="term" value="P:oligosaccharide catabolic process"/>
    <property type="evidence" value="ECO:0007669"/>
    <property type="project" value="TreeGrafter"/>
</dbReference>
<reference evidence="5 6" key="1">
    <citation type="submission" date="2015-09" db="EMBL/GenBank/DDBJ databases">
        <authorList>
            <consortium name="Pathogen Informatics"/>
        </authorList>
    </citation>
    <scope>NUCLEOTIDE SEQUENCE [LARGE SCALE GENOMIC DNA]</scope>
    <source>
        <strain evidence="5 6">2789STDY5608863</strain>
    </source>
</reference>
<dbReference type="Proteomes" id="UP000095495">
    <property type="component" value="Unassembled WGS sequence"/>
</dbReference>
<dbReference type="Gene3D" id="3.20.20.80">
    <property type="entry name" value="Glycosidases"/>
    <property type="match status" value="1"/>
</dbReference>
<evidence type="ECO:0000259" key="4">
    <source>
        <dbReference type="SMART" id="SM00642"/>
    </source>
</evidence>
<sequence length="560" mass="64665">MVLNKAWWKEAVVYQIYPRSFMDSNGDGIGDLNGITEKLEYLKELGIDVIWLSPVYQSPNDDNGYDISDYQAIMEEFGTMEDYDRMLARAHELGIKIMMDLVVNHTSDEHAWFVESRKSVDNPYRDFYIWRKGKDGKEPNNWGSCFSGSAWKYDPQTDMYFLHLFSKKQPDLNWDNPKVRDQVFEMMNWWCEKGIDGFRMDVISLISKPEGLPDGIPGETGYADSGCANGPHVHEYLKEMNRKVLSHYDLITVGEAAGVTLEEAKKYANADGSELNMVFQFEHTGGGPEADNHYGKWDSHKMPLPVWKKILSRWQTGLEGKAWNSLFLSNHDQPRSVSWFGNDSEQYREISAKMLGTCLHMMQGTPYVYQGEELGMCNAYFDQLEDYRDIESLNAYKELTETCGVSHEEMMGYLKRISRDNARTPMQWDDSANAGFTTGTPWIKVNSNYPKVNAKQEVSDPDSVFSYYKKLIRLRHENEIIVYGDYELLAPEDEALFIYTRMLGTQRLMVLCNFTEKEVAIPQEVTEQIPADAKLLIGNYSKQKEEMLQAYEARVYAYHL</sequence>
<dbReference type="SMART" id="SM00642">
    <property type="entry name" value="Aamy"/>
    <property type="match status" value="1"/>
</dbReference>
<organism evidence="5 6">
    <name type="scientific">Roseburia faecis</name>
    <dbReference type="NCBI Taxonomy" id="301302"/>
    <lineage>
        <taxon>Bacteria</taxon>
        <taxon>Bacillati</taxon>
        <taxon>Bacillota</taxon>
        <taxon>Clostridia</taxon>
        <taxon>Lachnospirales</taxon>
        <taxon>Lachnospiraceae</taxon>
        <taxon>Roseburia</taxon>
    </lineage>
</organism>
<dbReference type="PANTHER" id="PTHR10357:SF184">
    <property type="entry name" value="OLIGO-1,6-GLUCOSIDASE 1"/>
    <property type="match status" value="1"/>
</dbReference>
<dbReference type="FunFam" id="3.20.20.80:FF:000064">
    <property type="entry name" value="Oligo-1,6-glucosidase"/>
    <property type="match status" value="2"/>
</dbReference>
<comment type="similarity">
    <text evidence="1">Belongs to the glycosyl hydrolase 13 family.</text>
</comment>